<comment type="catalytic activity">
    <reaction evidence="16">
        <text>L-tyrosyl-[protein] + ATP = O-phospho-L-tyrosyl-[protein] + ADP + H(+)</text>
        <dbReference type="Rhea" id="RHEA:10596"/>
        <dbReference type="Rhea" id="RHEA-COMP:10136"/>
        <dbReference type="Rhea" id="RHEA-COMP:20101"/>
        <dbReference type="ChEBI" id="CHEBI:15378"/>
        <dbReference type="ChEBI" id="CHEBI:30616"/>
        <dbReference type="ChEBI" id="CHEBI:46858"/>
        <dbReference type="ChEBI" id="CHEBI:61978"/>
        <dbReference type="ChEBI" id="CHEBI:456216"/>
        <dbReference type="EC" id="2.7.10.2"/>
    </reaction>
</comment>
<dbReference type="CDD" id="cd05387">
    <property type="entry name" value="BY-kinase"/>
    <property type="match status" value="1"/>
</dbReference>
<evidence type="ECO:0000313" key="22">
    <source>
        <dbReference type="Proteomes" id="UP001597145"/>
    </source>
</evidence>
<keyword evidence="11" id="KW-0418">Kinase</keyword>
<keyword evidence="8 21" id="KW-0808">Transferase</keyword>
<evidence type="ECO:0000256" key="8">
    <source>
        <dbReference type="ARBA" id="ARBA00022679"/>
    </source>
</evidence>
<dbReference type="PANTHER" id="PTHR32309">
    <property type="entry name" value="TYROSINE-PROTEIN KINASE"/>
    <property type="match status" value="1"/>
</dbReference>
<evidence type="ECO:0000256" key="3">
    <source>
        <dbReference type="ARBA" id="ARBA00007316"/>
    </source>
</evidence>
<evidence type="ECO:0000259" key="20">
    <source>
        <dbReference type="Pfam" id="PF13614"/>
    </source>
</evidence>
<dbReference type="SUPFAM" id="SSF52540">
    <property type="entry name" value="P-loop containing nucleoside triphosphate hydrolases"/>
    <property type="match status" value="1"/>
</dbReference>
<keyword evidence="10" id="KW-0547">Nucleotide-binding</keyword>
<keyword evidence="14 18" id="KW-0472">Membrane</keyword>
<dbReference type="Gene3D" id="3.40.50.300">
    <property type="entry name" value="P-loop containing nucleotide triphosphate hydrolases"/>
    <property type="match status" value="1"/>
</dbReference>
<evidence type="ECO:0000256" key="5">
    <source>
        <dbReference type="ARBA" id="ARBA00011903"/>
    </source>
</evidence>
<keyword evidence="15" id="KW-0829">Tyrosine-protein kinase</keyword>
<evidence type="ECO:0000256" key="7">
    <source>
        <dbReference type="ARBA" id="ARBA00022519"/>
    </source>
</evidence>
<evidence type="ECO:0000256" key="12">
    <source>
        <dbReference type="ARBA" id="ARBA00022840"/>
    </source>
</evidence>
<protein>
    <recommendedName>
        <fullName evidence="5">non-specific protein-tyrosine kinase</fullName>
        <ecNumber evidence="5">2.7.10.2</ecNumber>
    </recommendedName>
</protein>
<evidence type="ECO:0000256" key="18">
    <source>
        <dbReference type="SAM" id="Phobius"/>
    </source>
</evidence>
<evidence type="ECO:0000256" key="13">
    <source>
        <dbReference type="ARBA" id="ARBA00022989"/>
    </source>
</evidence>
<dbReference type="Proteomes" id="UP001597145">
    <property type="component" value="Unassembled WGS sequence"/>
</dbReference>
<dbReference type="Pfam" id="PF02706">
    <property type="entry name" value="Wzz"/>
    <property type="match status" value="1"/>
</dbReference>
<dbReference type="EC" id="2.7.10.2" evidence="5"/>
<comment type="similarity">
    <text evidence="3">Belongs to the CpsD/CapB family.</text>
</comment>
<evidence type="ECO:0000256" key="17">
    <source>
        <dbReference type="SAM" id="MobiDB-lite"/>
    </source>
</evidence>
<evidence type="ECO:0000256" key="1">
    <source>
        <dbReference type="ARBA" id="ARBA00004429"/>
    </source>
</evidence>
<keyword evidence="22" id="KW-1185">Reference proteome</keyword>
<keyword evidence="9 18" id="KW-0812">Transmembrane</keyword>
<dbReference type="RefSeq" id="WP_343980372.1">
    <property type="nucleotide sequence ID" value="NZ_BAAAJG010000012.1"/>
</dbReference>
<dbReference type="InterPro" id="IPR027417">
    <property type="entry name" value="P-loop_NTPase"/>
</dbReference>
<evidence type="ECO:0000256" key="6">
    <source>
        <dbReference type="ARBA" id="ARBA00022475"/>
    </source>
</evidence>
<keyword evidence="12" id="KW-0067">ATP-binding</keyword>
<name>A0ABW4FPX4_9PSEU</name>
<comment type="similarity">
    <text evidence="4">Belongs to the etk/wzc family.</text>
</comment>
<sequence length="492" mass="51828">MTLPDYLRVLRDRWLIILTVVMIGGLAAGGSWSLRPQEYTASLTMYVSAQTADTTSSAYQGAQLSEQRITSYIEVINSELLREDVAGYLGTDDLGEIVASSNPNSVLIRVVVTHVSPQHAADVANAVGSVFPRLVDQLERPASPAAIAPVSVRVMKPASVPVRASSVSLPVTLAIGLLGGLALGIGAAVARNALDRSVTSTEQLRQATDAPSLGTVAYDGDVPKRPLTVHEDPQSPRSEAFRALRTNLRFVDVDNPRSVIVVTSSVAGEGKTNTLANLGIALASAGHKVVVVEADLRRPKLSETLGLDNAVGVTSVLSGQLQIEQVIQRGPGGVDLLSSGPLPPNPSEILASRQMQTLIGELRALYDTVLIDTPPVLPVTDAAAVAPATDGVILVCRYRSTTRDQVSTARGALKSVSASLLGTVLTMAPSRGPQAYQQYRSYERDERAVVRVSPGGAKLPVTPLRPTVIDGEGAAPRNGASRPRPSPTPRPR</sequence>
<gene>
    <name evidence="21" type="ORF">ACFSCY_21475</name>
</gene>
<evidence type="ECO:0000313" key="21">
    <source>
        <dbReference type="EMBL" id="MFD1532006.1"/>
    </source>
</evidence>
<dbReference type="Pfam" id="PF13614">
    <property type="entry name" value="AAA_31"/>
    <property type="match status" value="1"/>
</dbReference>
<dbReference type="InterPro" id="IPR003856">
    <property type="entry name" value="LPS_length_determ_N"/>
</dbReference>
<feature type="transmembrane region" description="Helical" evidence="18">
    <location>
        <begin position="171"/>
        <end position="190"/>
    </location>
</feature>
<evidence type="ECO:0000256" key="11">
    <source>
        <dbReference type="ARBA" id="ARBA00022777"/>
    </source>
</evidence>
<evidence type="ECO:0000256" key="10">
    <source>
        <dbReference type="ARBA" id="ARBA00022741"/>
    </source>
</evidence>
<dbReference type="InterPro" id="IPR050445">
    <property type="entry name" value="Bact_polysacc_biosynth/exp"/>
</dbReference>
<dbReference type="GO" id="GO:0004715">
    <property type="term" value="F:non-membrane spanning protein tyrosine kinase activity"/>
    <property type="evidence" value="ECO:0007669"/>
    <property type="project" value="UniProtKB-EC"/>
</dbReference>
<reference evidence="22" key="1">
    <citation type="journal article" date="2019" name="Int. J. Syst. Evol. Microbiol.">
        <title>The Global Catalogue of Microorganisms (GCM) 10K type strain sequencing project: providing services to taxonomists for standard genome sequencing and annotation.</title>
        <authorList>
            <consortium name="The Broad Institute Genomics Platform"/>
            <consortium name="The Broad Institute Genome Sequencing Center for Infectious Disease"/>
            <person name="Wu L."/>
            <person name="Ma J."/>
        </authorList>
    </citation>
    <scope>NUCLEOTIDE SEQUENCE [LARGE SCALE GENOMIC DNA]</scope>
    <source>
        <strain evidence="22">JCM 12165</strain>
    </source>
</reference>
<comment type="caution">
    <text evidence="21">The sequence shown here is derived from an EMBL/GenBank/DDBJ whole genome shotgun (WGS) entry which is preliminary data.</text>
</comment>
<accession>A0ABW4FPX4</accession>
<evidence type="ECO:0000256" key="14">
    <source>
        <dbReference type="ARBA" id="ARBA00023136"/>
    </source>
</evidence>
<organism evidence="21 22">
    <name type="scientific">Pseudonocardia aurantiaca</name>
    <dbReference type="NCBI Taxonomy" id="75290"/>
    <lineage>
        <taxon>Bacteria</taxon>
        <taxon>Bacillati</taxon>
        <taxon>Actinomycetota</taxon>
        <taxon>Actinomycetes</taxon>
        <taxon>Pseudonocardiales</taxon>
        <taxon>Pseudonocardiaceae</taxon>
        <taxon>Pseudonocardia</taxon>
    </lineage>
</organism>
<evidence type="ECO:0000256" key="4">
    <source>
        <dbReference type="ARBA" id="ARBA00008883"/>
    </source>
</evidence>
<feature type="region of interest" description="Disordered" evidence="17">
    <location>
        <begin position="454"/>
        <end position="492"/>
    </location>
</feature>
<evidence type="ECO:0000256" key="15">
    <source>
        <dbReference type="ARBA" id="ARBA00023137"/>
    </source>
</evidence>
<keyword evidence="6" id="KW-1003">Cell membrane</keyword>
<dbReference type="InterPro" id="IPR025669">
    <property type="entry name" value="AAA_dom"/>
</dbReference>
<evidence type="ECO:0000256" key="9">
    <source>
        <dbReference type="ARBA" id="ARBA00022692"/>
    </source>
</evidence>
<dbReference type="EMBL" id="JBHUCP010000017">
    <property type="protein sequence ID" value="MFD1532006.1"/>
    <property type="molecule type" value="Genomic_DNA"/>
</dbReference>
<proteinExistence type="inferred from homology"/>
<dbReference type="NCBIfam" id="TIGR01007">
    <property type="entry name" value="eps_fam"/>
    <property type="match status" value="1"/>
</dbReference>
<evidence type="ECO:0000259" key="19">
    <source>
        <dbReference type="Pfam" id="PF02706"/>
    </source>
</evidence>
<feature type="domain" description="AAA" evidence="20">
    <location>
        <begin position="259"/>
        <end position="396"/>
    </location>
</feature>
<dbReference type="PANTHER" id="PTHR32309:SF13">
    <property type="entry name" value="FERRIC ENTEROBACTIN TRANSPORT PROTEIN FEPE"/>
    <property type="match status" value="1"/>
</dbReference>
<evidence type="ECO:0000256" key="2">
    <source>
        <dbReference type="ARBA" id="ARBA00006683"/>
    </source>
</evidence>
<comment type="similarity">
    <text evidence="2">Belongs to the CpsC/CapA family.</text>
</comment>
<feature type="domain" description="Polysaccharide chain length determinant N-terminal" evidence="19">
    <location>
        <begin position="3"/>
        <end position="85"/>
    </location>
</feature>
<comment type="subcellular location">
    <subcellularLocation>
        <location evidence="1">Cell inner membrane</location>
        <topology evidence="1">Multi-pass membrane protein</topology>
    </subcellularLocation>
</comment>
<evidence type="ECO:0000256" key="16">
    <source>
        <dbReference type="ARBA" id="ARBA00051245"/>
    </source>
</evidence>
<keyword evidence="7" id="KW-0997">Cell inner membrane</keyword>
<feature type="transmembrane region" description="Helical" evidence="18">
    <location>
        <begin position="14"/>
        <end position="34"/>
    </location>
</feature>
<dbReference type="InterPro" id="IPR005702">
    <property type="entry name" value="Wzc-like_C"/>
</dbReference>
<keyword evidence="13 18" id="KW-1133">Transmembrane helix</keyword>